<dbReference type="SUPFAM" id="SSF52317">
    <property type="entry name" value="Class I glutamine amidotransferase-like"/>
    <property type="match status" value="1"/>
</dbReference>
<evidence type="ECO:0000259" key="3">
    <source>
        <dbReference type="PROSITE" id="PS01124"/>
    </source>
</evidence>
<evidence type="ECO:0000313" key="5">
    <source>
        <dbReference type="Proteomes" id="UP000482155"/>
    </source>
</evidence>
<dbReference type="InterPro" id="IPR018060">
    <property type="entry name" value="HTH_AraC"/>
</dbReference>
<keyword evidence="2" id="KW-0804">Transcription</keyword>
<dbReference type="PANTHER" id="PTHR43130">
    <property type="entry name" value="ARAC-FAMILY TRANSCRIPTIONAL REGULATOR"/>
    <property type="match status" value="1"/>
</dbReference>
<organism evidence="4 5">
    <name type="scientific">Noviherbaspirillum galbum</name>
    <dbReference type="NCBI Taxonomy" id="2709383"/>
    <lineage>
        <taxon>Bacteria</taxon>
        <taxon>Pseudomonadati</taxon>
        <taxon>Pseudomonadota</taxon>
        <taxon>Betaproteobacteria</taxon>
        <taxon>Burkholderiales</taxon>
        <taxon>Oxalobacteraceae</taxon>
        <taxon>Noviherbaspirillum</taxon>
    </lineage>
</organism>
<dbReference type="InterPro" id="IPR029062">
    <property type="entry name" value="Class_I_gatase-like"/>
</dbReference>
<dbReference type="SUPFAM" id="SSF46689">
    <property type="entry name" value="Homeodomain-like"/>
    <property type="match status" value="1"/>
</dbReference>
<dbReference type="InterPro" id="IPR009057">
    <property type="entry name" value="Homeodomain-like_sf"/>
</dbReference>
<dbReference type="InterPro" id="IPR052158">
    <property type="entry name" value="INH-QAR"/>
</dbReference>
<dbReference type="GO" id="GO:0003700">
    <property type="term" value="F:DNA-binding transcription factor activity"/>
    <property type="evidence" value="ECO:0007669"/>
    <property type="project" value="InterPro"/>
</dbReference>
<dbReference type="Gene3D" id="3.40.50.880">
    <property type="match status" value="1"/>
</dbReference>
<dbReference type="PROSITE" id="PS01124">
    <property type="entry name" value="HTH_ARAC_FAMILY_2"/>
    <property type="match status" value="1"/>
</dbReference>
<keyword evidence="1" id="KW-0805">Transcription regulation</keyword>
<accession>A0A6B3SU25</accession>
<comment type="caution">
    <text evidence="4">The sequence shown here is derived from an EMBL/GenBank/DDBJ whole genome shotgun (WGS) entry which is preliminary data.</text>
</comment>
<dbReference type="GO" id="GO:0043565">
    <property type="term" value="F:sequence-specific DNA binding"/>
    <property type="evidence" value="ECO:0007669"/>
    <property type="project" value="InterPro"/>
</dbReference>
<dbReference type="Gene3D" id="1.10.10.60">
    <property type="entry name" value="Homeodomain-like"/>
    <property type="match status" value="1"/>
</dbReference>
<dbReference type="RefSeq" id="WP_163964538.1">
    <property type="nucleotide sequence ID" value="NZ_JAAIVB010000048.1"/>
</dbReference>
<dbReference type="SMART" id="SM00342">
    <property type="entry name" value="HTH_ARAC"/>
    <property type="match status" value="1"/>
</dbReference>
<dbReference type="AlphaFoldDB" id="A0A6B3SU25"/>
<name>A0A6B3SU25_9BURK</name>
<gene>
    <name evidence="4" type="ORF">G3574_14900</name>
</gene>
<protein>
    <submittedName>
        <fullName evidence="4">Helix-turn-helix domain-containing protein</fullName>
    </submittedName>
</protein>
<evidence type="ECO:0000313" key="4">
    <source>
        <dbReference type="EMBL" id="NEX62376.1"/>
    </source>
</evidence>
<dbReference type="PANTHER" id="PTHR43130:SF11">
    <property type="entry name" value="TRANSCRIPTIONAL REGULATORY PROTEIN"/>
    <property type="match status" value="1"/>
</dbReference>
<sequence>MTPPSRSPRRASIKIGLLVYPGCMPAGLFAASDLFRAINRRMGKPVFDPVWIGAESGRVELVDGPVLHLDHALREPCDAYLLPGFWAESAADLDRMLDRQARLLAWLRQLPKQTALWTYCMGVALVAAAGRIDRCEATATWWLERPLRERFAAIRWDFRQAVVEDRSIVTAAGANGYWALLNWLLMRRIPAEVLRDVERAMLVPRSDTGHPAFRPVELMVQADPQLQRLVAHVRNVPAAGLNLGIAADYLAVSARTLSRRIERHAQVSAGKWLRLVKLAQVADALVASTASMKTICGEAGFADEASLMRTFKRVTGMTTSQYRQQYGRPLEHAGTGER</sequence>
<proteinExistence type="predicted"/>
<keyword evidence="5" id="KW-1185">Reference proteome</keyword>
<dbReference type="Proteomes" id="UP000482155">
    <property type="component" value="Unassembled WGS sequence"/>
</dbReference>
<evidence type="ECO:0000256" key="1">
    <source>
        <dbReference type="ARBA" id="ARBA00023015"/>
    </source>
</evidence>
<reference evidence="4 5" key="1">
    <citation type="submission" date="2020-02" db="EMBL/GenBank/DDBJ databases">
        <authorList>
            <person name="Kim M.K."/>
        </authorList>
    </citation>
    <scope>NUCLEOTIDE SEQUENCE [LARGE SCALE GENOMIC DNA]</scope>
    <source>
        <strain evidence="4 5">17J57-3</strain>
    </source>
</reference>
<evidence type="ECO:0000256" key="2">
    <source>
        <dbReference type="ARBA" id="ARBA00023163"/>
    </source>
</evidence>
<dbReference type="Pfam" id="PF12833">
    <property type="entry name" value="HTH_18"/>
    <property type="match status" value="1"/>
</dbReference>
<feature type="domain" description="HTH araC/xylS-type" evidence="3">
    <location>
        <begin position="227"/>
        <end position="325"/>
    </location>
</feature>
<dbReference type="EMBL" id="JAAIVB010000048">
    <property type="protein sequence ID" value="NEX62376.1"/>
    <property type="molecule type" value="Genomic_DNA"/>
</dbReference>